<dbReference type="GO" id="GO:0006808">
    <property type="term" value="P:regulation of nitrogen utilization"/>
    <property type="evidence" value="ECO:0007669"/>
    <property type="project" value="InterPro"/>
</dbReference>
<proteinExistence type="predicted"/>
<dbReference type="AlphaFoldDB" id="A0A1Y1RV07"/>
<protein>
    <submittedName>
        <fullName evidence="1">Uncharacterized protein</fullName>
    </submittedName>
</protein>
<gene>
    <name evidence="1" type="ORF">B4O97_15125</name>
</gene>
<dbReference type="NCBIfam" id="NF045581">
    <property type="entry name" value="PG0541_fam"/>
    <property type="match status" value="1"/>
</dbReference>
<reference evidence="1 2" key="1">
    <citation type="submission" date="2017-03" db="EMBL/GenBank/DDBJ databases">
        <title>Draft Genome sequence of Marispirochaeta sp. strain JC444.</title>
        <authorList>
            <person name="Shivani Y."/>
            <person name="Subhash Y."/>
            <person name="Sasikala C."/>
            <person name="Ramana C."/>
        </authorList>
    </citation>
    <scope>NUCLEOTIDE SEQUENCE [LARGE SCALE GENOMIC DNA]</scope>
    <source>
        <strain evidence="1 2">JC444</strain>
    </source>
</reference>
<dbReference type="SUPFAM" id="SSF54913">
    <property type="entry name" value="GlnB-like"/>
    <property type="match status" value="1"/>
</dbReference>
<dbReference type="InterPro" id="IPR015867">
    <property type="entry name" value="N-reg_PII/ATP_PRibTrfase_C"/>
</dbReference>
<dbReference type="InterPro" id="IPR002187">
    <property type="entry name" value="N-reg_PII"/>
</dbReference>
<dbReference type="RefSeq" id="WP_083052091.1">
    <property type="nucleotide sequence ID" value="NZ_CAXXQO010000003.1"/>
</dbReference>
<dbReference type="InterPro" id="IPR011322">
    <property type="entry name" value="N-reg_PII-like_a/b"/>
</dbReference>
<dbReference type="OrthoDB" id="350733at2"/>
<name>A0A1Y1RV07_9SPIO</name>
<dbReference type="Gene3D" id="3.30.70.120">
    <property type="match status" value="1"/>
</dbReference>
<keyword evidence="2" id="KW-1185">Reference proteome</keyword>
<dbReference type="GO" id="GO:0030234">
    <property type="term" value="F:enzyme regulator activity"/>
    <property type="evidence" value="ECO:0007669"/>
    <property type="project" value="InterPro"/>
</dbReference>
<evidence type="ECO:0000313" key="2">
    <source>
        <dbReference type="Proteomes" id="UP000192343"/>
    </source>
</evidence>
<dbReference type="Pfam" id="PF00543">
    <property type="entry name" value="P-II"/>
    <property type="match status" value="1"/>
</dbReference>
<organism evidence="1 2">
    <name type="scientific">Marispirochaeta aestuarii</name>
    <dbReference type="NCBI Taxonomy" id="1963862"/>
    <lineage>
        <taxon>Bacteria</taxon>
        <taxon>Pseudomonadati</taxon>
        <taxon>Spirochaetota</taxon>
        <taxon>Spirochaetia</taxon>
        <taxon>Spirochaetales</taxon>
        <taxon>Spirochaetaceae</taxon>
        <taxon>Marispirochaeta</taxon>
    </lineage>
</organism>
<dbReference type="Proteomes" id="UP000192343">
    <property type="component" value="Unassembled WGS sequence"/>
</dbReference>
<comment type="caution">
    <text evidence="1">The sequence shown here is derived from an EMBL/GenBank/DDBJ whole genome shotgun (WGS) entry which is preliminary data.</text>
</comment>
<sequence length="93" mass="10658">MKRIEIIANRSIEGDLHDALKEAGAAQHYTKIPVVHGVGNSGPRMGDHIWPEENFIMIVYCEDEEAAKIRSAVENLKTFFTQEGIKLFEMEWR</sequence>
<dbReference type="EMBL" id="MWQY01000018">
    <property type="protein sequence ID" value="ORC32979.1"/>
    <property type="molecule type" value="Genomic_DNA"/>
</dbReference>
<dbReference type="STRING" id="1963862.B4O97_15125"/>
<evidence type="ECO:0000313" key="1">
    <source>
        <dbReference type="EMBL" id="ORC32979.1"/>
    </source>
</evidence>
<accession>A0A1Y1RV07</accession>